<dbReference type="OrthoDB" id="2122982at2759"/>
<evidence type="ECO:0008006" key="4">
    <source>
        <dbReference type="Google" id="ProtNLM"/>
    </source>
</evidence>
<dbReference type="AlphaFoldDB" id="A0A9P5XR56"/>
<dbReference type="Proteomes" id="UP000807353">
    <property type="component" value="Unassembled WGS sequence"/>
</dbReference>
<dbReference type="EMBL" id="MU150663">
    <property type="protein sequence ID" value="KAF9455464.1"/>
    <property type="molecule type" value="Genomic_DNA"/>
</dbReference>
<feature type="compositionally biased region" description="Low complexity" evidence="1">
    <location>
        <begin position="343"/>
        <end position="361"/>
    </location>
</feature>
<organism evidence="2 3">
    <name type="scientific">Collybia nuda</name>
    <dbReference type="NCBI Taxonomy" id="64659"/>
    <lineage>
        <taxon>Eukaryota</taxon>
        <taxon>Fungi</taxon>
        <taxon>Dikarya</taxon>
        <taxon>Basidiomycota</taxon>
        <taxon>Agaricomycotina</taxon>
        <taxon>Agaricomycetes</taxon>
        <taxon>Agaricomycetidae</taxon>
        <taxon>Agaricales</taxon>
        <taxon>Tricholomatineae</taxon>
        <taxon>Clitocybaceae</taxon>
        <taxon>Collybia</taxon>
    </lineage>
</organism>
<dbReference type="InterPro" id="IPR018247">
    <property type="entry name" value="EF_Hand_1_Ca_BS"/>
</dbReference>
<gene>
    <name evidence="2" type="ORF">BDZ94DRAFT_1242232</name>
</gene>
<name>A0A9P5XR56_9AGAR</name>
<dbReference type="PROSITE" id="PS00018">
    <property type="entry name" value="EF_HAND_1"/>
    <property type="match status" value="1"/>
</dbReference>
<protein>
    <recommendedName>
        <fullName evidence="4">EF-hand domain-containing protein</fullName>
    </recommendedName>
</protein>
<evidence type="ECO:0000313" key="3">
    <source>
        <dbReference type="Proteomes" id="UP000807353"/>
    </source>
</evidence>
<reference evidence="2" key="1">
    <citation type="submission" date="2020-11" db="EMBL/GenBank/DDBJ databases">
        <authorList>
            <consortium name="DOE Joint Genome Institute"/>
            <person name="Ahrendt S."/>
            <person name="Riley R."/>
            <person name="Andreopoulos W."/>
            <person name="Labutti K."/>
            <person name="Pangilinan J."/>
            <person name="Ruiz-Duenas F.J."/>
            <person name="Barrasa J.M."/>
            <person name="Sanchez-Garcia M."/>
            <person name="Camarero S."/>
            <person name="Miyauchi S."/>
            <person name="Serrano A."/>
            <person name="Linde D."/>
            <person name="Babiker R."/>
            <person name="Drula E."/>
            <person name="Ayuso-Fernandez I."/>
            <person name="Pacheco R."/>
            <person name="Padilla G."/>
            <person name="Ferreira P."/>
            <person name="Barriuso J."/>
            <person name="Kellner H."/>
            <person name="Castanera R."/>
            <person name="Alfaro M."/>
            <person name="Ramirez L."/>
            <person name="Pisabarro A.G."/>
            <person name="Kuo A."/>
            <person name="Tritt A."/>
            <person name="Lipzen A."/>
            <person name="He G."/>
            <person name="Yan M."/>
            <person name="Ng V."/>
            <person name="Cullen D."/>
            <person name="Martin F."/>
            <person name="Rosso M.-N."/>
            <person name="Henrissat B."/>
            <person name="Hibbett D."/>
            <person name="Martinez A.T."/>
            <person name="Grigoriev I.V."/>
        </authorList>
    </citation>
    <scope>NUCLEOTIDE SEQUENCE</scope>
    <source>
        <strain evidence="2">CBS 247.69</strain>
    </source>
</reference>
<feature type="region of interest" description="Disordered" evidence="1">
    <location>
        <begin position="341"/>
        <end position="367"/>
    </location>
</feature>
<comment type="caution">
    <text evidence="2">The sequence shown here is derived from an EMBL/GenBank/DDBJ whole genome shotgun (WGS) entry which is preliminary data.</text>
</comment>
<sequence length="790" mass="89687">MSLFHDDSTLQCPASLIDRSSTQTGGRSPICNYPSSPTSMRQVRIVLRFVSCAPMANDGHDPHACIPHSSPRFTPTPNHITMIQQHRAFALVVTLDMTRREYDRKVLAVKVQMQDLMTAFFELRQIPDSEVKGPDGVTIVARLEGLMQTIANDIKLCGSVCDTYLKKDFLAKTVKSSIYEARLSEYASLFVEHRKSLELSLAMHTSLGVDSANQKLDGQGNRLQSIEEKLDMLLLFRKVDTPREKDVQKFIEDNGGANACINNPEFLEELRKLDIQNKQLTEAVQQESDHTITTLLSGAHDRITVPDLQKIWKDMGWKGSVKACHFVLALHDYYADRLSTADTPTSARSPLPSPLPSGRASMLAPKKRQDDRWPLAYINAAYVQPILEAVDDDGTGFVSVKEVNTFVAERPDGWSLPHWIAYWAVGWQASMSRYKDKIYELVQRMFGTLEHVLPSNRRAVDKYLFHTSFWRIELLLHSTRSVNPKILSDPDLLVKITENYTNFEEERLDHNLQDVAYEPDTSATVSLITGEGRIERQRTIGFKISKFQLSYGDIRRIPIDDSFGSWTDAKGDAGAASKATSISQSSAKALATTIPHEILKYGIRDGFSSTNYYKFEPGRAVERLFVTIKRGLRELAFAEDPVWSRWSFACLAALQQAQEKLWSRRFFEARFEERKRFVELSTRALIVQMGLTPQSPLSIVEKGELEYLRHDLNPSEMRFYHALAAFEFQKLPWHPSWGCESRYCRQRGQNIKGSLVYLLKPVKMEQLSFGCDAPLPKQICTSTLFGPTLH</sequence>
<evidence type="ECO:0000256" key="1">
    <source>
        <dbReference type="SAM" id="MobiDB-lite"/>
    </source>
</evidence>
<evidence type="ECO:0000313" key="2">
    <source>
        <dbReference type="EMBL" id="KAF9455464.1"/>
    </source>
</evidence>
<accession>A0A9P5XR56</accession>
<keyword evidence="3" id="KW-1185">Reference proteome</keyword>
<proteinExistence type="predicted"/>